<dbReference type="Proteomes" id="UP001054945">
    <property type="component" value="Unassembled WGS sequence"/>
</dbReference>
<feature type="compositionally biased region" description="Polar residues" evidence="1">
    <location>
        <begin position="74"/>
        <end position="91"/>
    </location>
</feature>
<reference evidence="2 3" key="1">
    <citation type="submission" date="2021-06" db="EMBL/GenBank/DDBJ databases">
        <title>Caerostris extrusa draft genome.</title>
        <authorList>
            <person name="Kono N."/>
            <person name="Arakawa K."/>
        </authorList>
    </citation>
    <scope>NUCLEOTIDE SEQUENCE [LARGE SCALE GENOMIC DNA]</scope>
</reference>
<sequence>MTPLKLEFTHICFLKDPSTLRSQLMDESCPQNWRWLFLGDMTNCGRAKGVTKTASMALGWSILFGRDPDHVGGTSDTTDTNSEPGLHPTSC</sequence>
<dbReference type="EMBL" id="BPLR01005085">
    <property type="protein sequence ID" value="GIX99721.1"/>
    <property type="molecule type" value="Genomic_DNA"/>
</dbReference>
<evidence type="ECO:0000256" key="1">
    <source>
        <dbReference type="SAM" id="MobiDB-lite"/>
    </source>
</evidence>
<gene>
    <name evidence="2" type="ORF">CEXT_698751</name>
</gene>
<keyword evidence="3" id="KW-1185">Reference proteome</keyword>
<dbReference type="AlphaFoldDB" id="A0AAV4PRN9"/>
<feature type="region of interest" description="Disordered" evidence="1">
    <location>
        <begin position="67"/>
        <end position="91"/>
    </location>
</feature>
<evidence type="ECO:0000313" key="3">
    <source>
        <dbReference type="Proteomes" id="UP001054945"/>
    </source>
</evidence>
<accession>A0AAV4PRN9</accession>
<proteinExistence type="predicted"/>
<name>A0AAV4PRN9_CAEEX</name>
<comment type="caution">
    <text evidence="2">The sequence shown here is derived from an EMBL/GenBank/DDBJ whole genome shotgun (WGS) entry which is preliminary data.</text>
</comment>
<evidence type="ECO:0000313" key="2">
    <source>
        <dbReference type="EMBL" id="GIX99721.1"/>
    </source>
</evidence>
<protein>
    <submittedName>
        <fullName evidence="2">Uncharacterized protein</fullName>
    </submittedName>
</protein>
<organism evidence="2 3">
    <name type="scientific">Caerostris extrusa</name>
    <name type="common">Bark spider</name>
    <name type="synonym">Caerostris bankana</name>
    <dbReference type="NCBI Taxonomy" id="172846"/>
    <lineage>
        <taxon>Eukaryota</taxon>
        <taxon>Metazoa</taxon>
        <taxon>Ecdysozoa</taxon>
        <taxon>Arthropoda</taxon>
        <taxon>Chelicerata</taxon>
        <taxon>Arachnida</taxon>
        <taxon>Araneae</taxon>
        <taxon>Araneomorphae</taxon>
        <taxon>Entelegynae</taxon>
        <taxon>Araneoidea</taxon>
        <taxon>Araneidae</taxon>
        <taxon>Caerostris</taxon>
    </lineage>
</organism>